<evidence type="ECO:0000256" key="3">
    <source>
        <dbReference type="ARBA" id="ARBA00022737"/>
    </source>
</evidence>
<keyword evidence="1" id="KW-0433">Leucine-rich repeat</keyword>
<dbReference type="InterPro" id="IPR026906">
    <property type="entry name" value="LRR_5"/>
</dbReference>
<keyword evidence="8" id="KW-1185">Reference proteome</keyword>
<dbReference type="InterPro" id="IPR001611">
    <property type="entry name" value="Leu-rich_rpt"/>
</dbReference>
<evidence type="ECO:0000256" key="2">
    <source>
        <dbReference type="ARBA" id="ARBA00022729"/>
    </source>
</evidence>
<dbReference type="SMART" id="SM00369">
    <property type="entry name" value="LRR_TYP"/>
    <property type="match status" value="8"/>
</dbReference>
<dbReference type="Proteomes" id="UP000824782">
    <property type="component" value="Unassembled WGS sequence"/>
</dbReference>
<dbReference type="Pfam" id="PF13306">
    <property type="entry name" value="LRR_5"/>
    <property type="match status" value="1"/>
</dbReference>
<keyword evidence="3" id="KW-0677">Repeat</keyword>
<dbReference type="Pfam" id="PF13855">
    <property type="entry name" value="LRR_8"/>
    <property type="match status" value="1"/>
</dbReference>
<dbReference type="InterPro" id="IPR003961">
    <property type="entry name" value="FN3_dom"/>
</dbReference>
<evidence type="ECO:0000256" key="1">
    <source>
        <dbReference type="ARBA" id="ARBA00022614"/>
    </source>
</evidence>
<dbReference type="PANTHER" id="PTHR24366">
    <property type="entry name" value="IG(IMMUNOGLOBULIN) AND LRR(LEUCINE RICH REPEAT) DOMAINS"/>
    <property type="match status" value="1"/>
</dbReference>
<organism evidence="7 8">
    <name type="scientific">Engystomops pustulosus</name>
    <name type="common">Tungara frog</name>
    <name type="synonym">Physalaemus pustulosus</name>
    <dbReference type="NCBI Taxonomy" id="76066"/>
    <lineage>
        <taxon>Eukaryota</taxon>
        <taxon>Metazoa</taxon>
        <taxon>Chordata</taxon>
        <taxon>Craniata</taxon>
        <taxon>Vertebrata</taxon>
        <taxon>Euteleostomi</taxon>
        <taxon>Amphibia</taxon>
        <taxon>Batrachia</taxon>
        <taxon>Anura</taxon>
        <taxon>Neobatrachia</taxon>
        <taxon>Hyloidea</taxon>
        <taxon>Leptodactylidae</taxon>
        <taxon>Leiuperinae</taxon>
        <taxon>Engystomops</taxon>
    </lineage>
</organism>
<evidence type="ECO:0000313" key="7">
    <source>
        <dbReference type="EMBL" id="KAG8556492.1"/>
    </source>
</evidence>
<keyword evidence="2 5" id="KW-0732">Signal</keyword>
<feature type="domain" description="LRRNT" evidence="6">
    <location>
        <begin position="23"/>
        <end position="57"/>
    </location>
</feature>
<evidence type="ECO:0000259" key="6">
    <source>
        <dbReference type="SMART" id="SM00013"/>
    </source>
</evidence>
<dbReference type="InterPro" id="IPR013783">
    <property type="entry name" value="Ig-like_fold"/>
</dbReference>
<keyword evidence="4" id="KW-0812">Transmembrane</keyword>
<proteinExistence type="predicted"/>
<sequence>MERSVLVLGLLVNVLVSAEPSVTCPEDCTCPPVERHIICTSANLTSIPPEIANSTVELHMDYNNITFLAQSFYQDLPELRSLYLRNCNIKTIKSDAFQIVTGVQHLFLDSNEIQEFENGTFDGLSNLLYLYLQNNKITYLQPGIFSPLKNLIALYLSNNLLTEVSDGFLNGLSQLRWLDLGFNMISVISKEAFDGPNYLRKLDLQNNLLSSVPSFKSKINLQMLRLSGNSIRRLSSASFSRNLRSIRELYVDNMGLKKVSSLALSRLRRLEVLDLRNNSLTSLSASQLKITTTVFLSGNPWKCDCSIAELYIRLLMGRKNDLDQEVNCRSPEIFEGRKLTTINILDLKCKSFAAEVTTFIPENQTEGQLIPTFPSVVATTKEVTTRKATTATSTTWINIIEEDPCFADDISNILVNPAGDDSLDVSWSSFGDYRYFQIDYSSDDHKDTLHTSGGQTNVQLFHLLPGTTYSVCIIPQDKAFTICKNPKAKQCASGQTSGLPETAYHIHSSPKATTSPFVIIGSSVAGVIVLAAVIIAVYTMRSSNFRFQRYHNEEEMGGSRQEETDPYKWDEAYENVDDDRHIYVTSSSLWGMDTDKLDCSLQEPISLPSVPKYISL</sequence>
<keyword evidence="4" id="KW-0472">Membrane</keyword>
<gene>
    <name evidence="7" type="ORF">GDO81_018095</name>
</gene>
<dbReference type="InterPro" id="IPR036116">
    <property type="entry name" value="FN3_sf"/>
</dbReference>
<feature type="chain" id="PRO_5043496291" description="LRRNT domain-containing protein" evidence="5">
    <location>
        <begin position="19"/>
        <end position="616"/>
    </location>
</feature>
<dbReference type="EMBL" id="WNYA01000009">
    <property type="protein sequence ID" value="KAG8556492.1"/>
    <property type="molecule type" value="Genomic_DNA"/>
</dbReference>
<feature type="signal peptide" evidence="5">
    <location>
        <begin position="1"/>
        <end position="18"/>
    </location>
</feature>
<dbReference type="PROSITE" id="PS51450">
    <property type="entry name" value="LRR"/>
    <property type="match status" value="4"/>
</dbReference>
<dbReference type="SUPFAM" id="SSF49265">
    <property type="entry name" value="Fibronectin type III"/>
    <property type="match status" value="1"/>
</dbReference>
<dbReference type="AlphaFoldDB" id="A0AAV7A5E2"/>
<evidence type="ECO:0000256" key="5">
    <source>
        <dbReference type="SAM" id="SignalP"/>
    </source>
</evidence>
<dbReference type="InterPro" id="IPR003591">
    <property type="entry name" value="Leu-rich_rpt_typical-subtyp"/>
</dbReference>
<evidence type="ECO:0000313" key="8">
    <source>
        <dbReference type="Proteomes" id="UP000824782"/>
    </source>
</evidence>
<protein>
    <recommendedName>
        <fullName evidence="6">LRRNT domain-containing protein</fullName>
    </recommendedName>
</protein>
<reference evidence="7" key="1">
    <citation type="thesis" date="2020" institute="ProQuest LLC" country="789 East Eisenhower Parkway, Ann Arbor, MI, USA">
        <title>Comparative Genomics and Chromosome Evolution.</title>
        <authorList>
            <person name="Mudd A.B."/>
        </authorList>
    </citation>
    <scope>NUCLEOTIDE SEQUENCE</scope>
    <source>
        <strain evidence="7">237g6f4</strain>
        <tissue evidence="7">Blood</tissue>
    </source>
</reference>
<dbReference type="Gene3D" id="2.60.40.10">
    <property type="entry name" value="Immunoglobulins"/>
    <property type="match status" value="1"/>
</dbReference>
<evidence type="ECO:0000256" key="4">
    <source>
        <dbReference type="SAM" id="Phobius"/>
    </source>
</evidence>
<dbReference type="SMART" id="SM00364">
    <property type="entry name" value="LRR_BAC"/>
    <property type="match status" value="3"/>
</dbReference>
<name>A0AAV7A5E2_ENGPU</name>
<dbReference type="InterPro" id="IPR000372">
    <property type="entry name" value="LRRNT"/>
</dbReference>
<feature type="transmembrane region" description="Helical" evidence="4">
    <location>
        <begin position="517"/>
        <end position="539"/>
    </location>
</feature>
<dbReference type="InterPro" id="IPR032675">
    <property type="entry name" value="LRR_dom_sf"/>
</dbReference>
<accession>A0AAV7A5E2</accession>
<dbReference type="Gene3D" id="3.80.10.10">
    <property type="entry name" value="Ribonuclease Inhibitor"/>
    <property type="match status" value="3"/>
</dbReference>
<comment type="caution">
    <text evidence="7">The sequence shown here is derived from an EMBL/GenBank/DDBJ whole genome shotgun (WGS) entry which is preliminary data.</text>
</comment>
<dbReference type="CDD" id="cd00063">
    <property type="entry name" value="FN3"/>
    <property type="match status" value="1"/>
</dbReference>
<dbReference type="SMART" id="SM00013">
    <property type="entry name" value="LRRNT"/>
    <property type="match status" value="1"/>
</dbReference>
<dbReference type="SUPFAM" id="SSF52058">
    <property type="entry name" value="L domain-like"/>
    <property type="match status" value="1"/>
</dbReference>
<dbReference type="PANTHER" id="PTHR24366:SF96">
    <property type="entry name" value="LEUCINE RICH REPEAT CONTAINING 53"/>
    <property type="match status" value="1"/>
</dbReference>
<keyword evidence="4" id="KW-1133">Transmembrane helix</keyword>
<dbReference type="Pfam" id="PF00041">
    <property type="entry name" value="fn3"/>
    <property type="match status" value="1"/>
</dbReference>
<dbReference type="FunFam" id="3.80.10.10:FF:001360">
    <property type="entry name" value="Uncharacterized protein"/>
    <property type="match status" value="1"/>
</dbReference>